<gene>
    <name evidence="13" type="primary">recU</name>
    <name evidence="14" type="ORF">BUZ51_06230</name>
</gene>
<protein>
    <recommendedName>
        <fullName evidence="12 13">Holliday junction resolvase RecU</fullName>
        <ecNumber evidence="13">3.1.21.10</ecNumber>
    </recommendedName>
    <alternativeName>
        <fullName evidence="13">Recombination protein U homolog</fullName>
    </alternativeName>
</protein>
<dbReference type="SUPFAM" id="SSF52980">
    <property type="entry name" value="Restriction endonuclease-like"/>
    <property type="match status" value="1"/>
</dbReference>
<keyword evidence="10 13" id="KW-0234">DNA repair</keyword>
<evidence type="ECO:0000256" key="6">
    <source>
        <dbReference type="ARBA" id="ARBA00022763"/>
    </source>
</evidence>
<comment type="function">
    <text evidence="13">Endonuclease that resolves Holliday junction intermediates in genetic recombination. Cleaves mobile four-strand junctions by introducing symmetrical nicks in paired strands. Promotes annealing of linear ssDNA with homologous dsDNA. Required for DNA repair, homologous recombination and chromosome segregation.</text>
</comment>
<feature type="binding site" evidence="13">
    <location>
        <position position="53"/>
    </location>
    <ligand>
        <name>Mg(2+)</name>
        <dbReference type="ChEBI" id="CHEBI:18420"/>
    </ligand>
</feature>
<keyword evidence="9 13" id="KW-0233">DNA recombination</keyword>
<dbReference type="GO" id="GO:0005737">
    <property type="term" value="C:cytoplasm"/>
    <property type="evidence" value="ECO:0007669"/>
    <property type="project" value="UniProtKB-SubCell"/>
</dbReference>
<evidence type="ECO:0000256" key="7">
    <source>
        <dbReference type="ARBA" id="ARBA00022801"/>
    </source>
</evidence>
<dbReference type="InterPro" id="IPR004612">
    <property type="entry name" value="Resolv_RecU"/>
</dbReference>
<feature type="binding site" evidence="13">
    <location>
        <position position="86"/>
    </location>
    <ligand>
        <name>Mg(2+)</name>
        <dbReference type="ChEBI" id="CHEBI:18420"/>
    </ligand>
</feature>
<dbReference type="HAMAP" id="MF_00130">
    <property type="entry name" value="RecU"/>
    <property type="match status" value="1"/>
</dbReference>
<dbReference type="CDD" id="cd22354">
    <property type="entry name" value="RecU-like"/>
    <property type="match status" value="1"/>
</dbReference>
<evidence type="ECO:0000256" key="11">
    <source>
        <dbReference type="ARBA" id="ARBA00023447"/>
    </source>
</evidence>
<comment type="subcellular location">
    <subcellularLocation>
        <location evidence="1 13">Cytoplasm</location>
    </subcellularLocation>
</comment>
<proteinExistence type="inferred from homology"/>
<dbReference type="GO" id="GO:0008821">
    <property type="term" value="F:crossover junction DNA endonuclease activity"/>
    <property type="evidence" value="ECO:0007669"/>
    <property type="project" value="UniProtKB-EC"/>
</dbReference>
<evidence type="ECO:0000256" key="1">
    <source>
        <dbReference type="ARBA" id="ARBA00004496"/>
    </source>
</evidence>
<keyword evidence="8 13" id="KW-0460">Magnesium</keyword>
<feature type="binding site" evidence="13">
    <location>
        <position position="55"/>
    </location>
    <ligand>
        <name>Mg(2+)</name>
        <dbReference type="ChEBI" id="CHEBI:18420"/>
    </ligand>
</feature>
<reference evidence="14 15" key="1">
    <citation type="journal article" date="2016" name="Front. Microbiol.">
        <title>Comprehensive Phylogenetic Analysis of Bovine Non-aureus Staphylococci Species Based on Whole-Genome Sequencing.</title>
        <authorList>
            <person name="Naushad S."/>
            <person name="Barkema H.W."/>
            <person name="Luby C."/>
            <person name="Condas L.A."/>
            <person name="Nobrega D.B."/>
            <person name="Carson D.A."/>
            <person name="De Buck J."/>
        </authorList>
    </citation>
    <scope>NUCLEOTIDE SEQUENCE [LARGE SCALE GENOMIC DNA]</scope>
    <source>
        <strain evidence="14 15">SNUC 5336</strain>
    </source>
</reference>
<dbReference type="GO" id="GO:0000287">
    <property type="term" value="F:magnesium ion binding"/>
    <property type="evidence" value="ECO:0007669"/>
    <property type="project" value="UniProtKB-UniRule"/>
</dbReference>
<comment type="catalytic activity">
    <reaction evidence="13">
        <text>Endonucleolytic cleavage at a junction such as a reciprocal single-stranded crossover between two homologous DNA duplexes (Holliday junction).</text>
        <dbReference type="EC" id="3.1.21.10"/>
    </reaction>
</comment>
<sequence>MTNYKNRGMFLEKVINISNKQYLERGLALINKVPTPTSINTRKGTARYTEKSTVDFTGVSQGTFIAFDAKEVKTTNFPFSRVQTHQETYLINAYKQKGQAFLLILFTQHNELYRIDIDEYEHLKKHYLQNNRKSIPYTWFKEHKRPIKSKNGIYYDYLNKAHYVKGGGY</sequence>
<keyword evidence="7 13" id="KW-0378">Hydrolase</keyword>
<dbReference type="Pfam" id="PF03838">
    <property type="entry name" value="RecU"/>
    <property type="match status" value="1"/>
</dbReference>
<organism evidence="14 15">
    <name type="scientific">Staphylococcus hominis</name>
    <dbReference type="NCBI Taxonomy" id="1290"/>
    <lineage>
        <taxon>Bacteria</taxon>
        <taxon>Bacillati</taxon>
        <taxon>Bacillota</taxon>
        <taxon>Bacilli</taxon>
        <taxon>Bacillales</taxon>
        <taxon>Staphylococcaceae</taxon>
        <taxon>Staphylococcus</taxon>
    </lineage>
</organism>
<accession>A0A974KXG4</accession>
<dbReference type="RefSeq" id="WP_107640186.1">
    <property type="nucleotide sequence ID" value="NZ_PZHX01000010.1"/>
</dbReference>
<evidence type="ECO:0000256" key="8">
    <source>
        <dbReference type="ARBA" id="ARBA00022842"/>
    </source>
</evidence>
<dbReference type="InterPro" id="IPR011856">
    <property type="entry name" value="tRNA_endonuc-like_dom_sf"/>
</dbReference>
<name>A0A974KXG4_STAHO</name>
<dbReference type="GO" id="GO:0007059">
    <property type="term" value="P:chromosome segregation"/>
    <property type="evidence" value="ECO:0007669"/>
    <property type="project" value="UniProtKB-UniRule"/>
</dbReference>
<evidence type="ECO:0000256" key="2">
    <source>
        <dbReference type="ARBA" id="ARBA00022490"/>
    </source>
</evidence>
<dbReference type="Proteomes" id="UP000241540">
    <property type="component" value="Unassembled WGS sequence"/>
</dbReference>
<dbReference type="InterPro" id="IPR011335">
    <property type="entry name" value="Restrct_endonuc-II-like"/>
</dbReference>
<comment type="caution">
    <text evidence="14">The sequence shown here is derived from an EMBL/GenBank/DDBJ whole genome shotgun (WGS) entry which is preliminary data.</text>
</comment>
<keyword evidence="2 13" id="KW-0963">Cytoplasm</keyword>
<dbReference type="EMBL" id="PZHX01000010">
    <property type="protein sequence ID" value="PTK30811.1"/>
    <property type="molecule type" value="Genomic_DNA"/>
</dbReference>
<evidence type="ECO:0000313" key="15">
    <source>
        <dbReference type="Proteomes" id="UP000241540"/>
    </source>
</evidence>
<evidence type="ECO:0000256" key="10">
    <source>
        <dbReference type="ARBA" id="ARBA00023204"/>
    </source>
</evidence>
<evidence type="ECO:0000256" key="3">
    <source>
        <dbReference type="ARBA" id="ARBA00022722"/>
    </source>
</evidence>
<dbReference type="GO" id="GO:0006281">
    <property type="term" value="P:DNA repair"/>
    <property type="evidence" value="ECO:0007669"/>
    <property type="project" value="UniProtKB-UniRule"/>
</dbReference>
<keyword evidence="3 13" id="KW-0540">Nuclease</keyword>
<feature type="binding site" evidence="13">
    <location>
        <position position="68"/>
    </location>
    <ligand>
        <name>Mg(2+)</name>
        <dbReference type="ChEBI" id="CHEBI:18420"/>
    </ligand>
</feature>
<evidence type="ECO:0000313" key="14">
    <source>
        <dbReference type="EMBL" id="PTK30811.1"/>
    </source>
</evidence>
<comment type="cofactor">
    <cofactor evidence="13">
        <name>Mg(2+)</name>
        <dbReference type="ChEBI" id="CHEBI:18420"/>
    </cofactor>
    <text evidence="13">Binds 1 Mg(2+) ion per subunit.</text>
</comment>
<dbReference type="GO" id="GO:0003676">
    <property type="term" value="F:nucleic acid binding"/>
    <property type="evidence" value="ECO:0007669"/>
    <property type="project" value="InterPro"/>
</dbReference>
<keyword evidence="4 13" id="KW-0479">Metal-binding</keyword>
<evidence type="ECO:0000256" key="9">
    <source>
        <dbReference type="ARBA" id="ARBA00023172"/>
    </source>
</evidence>
<dbReference type="AlphaFoldDB" id="A0A974KXG4"/>
<evidence type="ECO:0000256" key="12">
    <source>
        <dbReference type="ARBA" id="ARBA00029523"/>
    </source>
</evidence>
<dbReference type="GO" id="GO:0006310">
    <property type="term" value="P:DNA recombination"/>
    <property type="evidence" value="ECO:0007669"/>
    <property type="project" value="UniProtKB-UniRule"/>
</dbReference>
<comment type="similarity">
    <text evidence="11 13">Belongs to the RecU family.</text>
</comment>
<evidence type="ECO:0000256" key="4">
    <source>
        <dbReference type="ARBA" id="ARBA00022723"/>
    </source>
</evidence>
<keyword evidence="5 13" id="KW-0255">Endonuclease</keyword>
<dbReference type="Gene3D" id="3.40.1350.10">
    <property type="match status" value="1"/>
</dbReference>
<keyword evidence="6 13" id="KW-0227">DNA damage</keyword>
<evidence type="ECO:0000256" key="13">
    <source>
        <dbReference type="HAMAP-Rule" id="MF_00130"/>
    </source>
</evidence>
<evidence type="ECO:0000256" key="5">
    <source>
        <dbReference type="ARBA" id="ARBA00022759"/>
    </source>
</evidence>
<feature type="site" description="Transition state stabilizer" evidence="13">
    <location>
        <position position="70"/>
    </location>
</feature>
<dbReference type="EC" id="3.1.21.10" evidence="13"/>